<evidence type="ECO:0000256" key="3">
    <source>
        <dbReference type="ARBA" id="ARBA00022448"/>
    </source>
</evidence>
<feature type="transmembrane region" description="Helical" evidence="9">
    <location>
        <begin position="68"/>
        <end position="91"/>
    </location>
</feature>
<keyword evidence="8 9" id="KW-0472">Membrane</keyword>
<dbReference type="PANTHER" id="PTHR32024:SF2">
    <property type="entry name" value="TRK SYSTEM POTASSIUM UPTAKE PROTEIN TRKG-RELATED"/>
    <property type="match status" value="1"/>
</dbReference>
<feature type="transmembrane region" description="Helical" evidence="9">
    <location>
        <begin position="294"/>
        <end position="313"/>
    </location>
</feature>
<keyword evidence="11" id="KW-1185">Reference proteome</keyword>
<evidence type="ECO:0000313" key="10">
    <source>
        <dbReference type="EMBL" id="UPM42630.1"/>
    </source>
</evidence>
<dbReference type="GO" id="GO:0030001">
    <property type="term" value="P:metal ion transport"/>
    <property type="evidence" value="ECO:0007669"/>
    <property type="project" value="UniProtKB-ARBA"/>
</dbReference>
<dbReference type="GeneID" id="71928738"/>
<dbReference type="EMBL" id="CP096019">
    <property type="protein sequence ID" value="UPM42630.1"/>
    <property type="molecule type" value="Genomic_DNA"/>
</dbReference>
<dbReference type="KEGG" id="haad:MW046_11785"/>
<feature type="transmembrane region" description="Helical" evidence="9">
    <location>
        <begin position="12"/>
        <end position="31"/>
    </location>
</feature>
<keyword evidence="6 9" id="KW-1133">Transmembrane helix</keyword>
<dbReference type="AlphaFoldDB" id="A0A8U0A0J8"/>
<feature type="transmembrane region" description="Helical" evidence="9">
    <location>
        <begin position="203"/>
        <end position="226"/>
    </location>
</feature>
<dbReference type="PANTHER" id="PTHR32024">
    <property type="entry name" value="TRK SYSTEM POTASSIUM UPTAKE PROTEIN TRKG-RELATED"/>
    <property type="match status" value="1"/>
</dbReference>
<feature type="transmembrane region" description="Helical" evidence="9">
    <location>
        <begin position="158"/>
        <end position="183"/>
    </location>
</feature>
<keyword evidence="7" id="KW-0406">Ion transport</keyword>
<evidence type="ECO:0000256" key="9">
    <source>
        <dbReference type="SAM" id="Phobius"/>
    </source>
</evidence>
<dbReference type="GO" id="GO:0008324">
    <property type="term" value="F:monoatomic cation transmembrane transporter activity"/>
    <property type="evidence" value="ECO:0007669"/>
    <property type="project" value="InterPro"/>
</dbReference>
<feature type="transmembrane region" description="Helical" evidence="9">
    <location>
        <begin position="355"/>
        <end position="375"/>
    </location>
</feature>
<evidence type="ECO:0000256" key="7">
    <source>
        <dbReference type="ARBA" id="ARBA00023065"/>
    </source>
</evidence>
<evidence type="ECO:0000256" key="2">
    <source>
        <dbReference type="ARBA" id="ARBA00009137"/>
    </source>
</evidence>
<keyword evidence="4" id="KW-1003">Cell membrane</keyword>
<feature type="transmembrane region" description="Helical" evidence="9">
    <location>
        <begin position="420"/>
        <end position="442"/>
    </location>
</feature>
<evidence type="ECO:0000313" key="11">
    <source>
        <dbReference type="Proteomes" id="UP000831768"/>
    </source>
</evidence>
<feature type="transmembrane region" description="Helical" evidence="9">
    <location>
        <begin position="255"/>
        <end position="273"/>
    </location>
</feature>
<protein>
    <submittedName>
        <fullName evidence="10">TrkH family potassium uptake protein</fullName>
    </submittedName>
</protein>
<feature type="transmembrane region" description="Helical" evidence="9">
    <location>
        <begin position="481"/>
        <end position="505"/>
    </location>
</feature>
<evidence type="ECO:0000256" key="4">
    <source>
        <dbReference type="ARBA" id="ARBA00022475"/>
    </source>
</evidence>
<evidence type="ECO:0000256" key="1">
    <source>
        <dbReference type="ARBA" id="ARBA00004651"/>
    </source>
</evidence>
<keyword evidence="5 9" id="KW-0812">Transmembrane</keyword>
<gene>
    <name evidence="10" type="ORF">MW046_11785</name>
</gene>
<name>A0A8U0A0J8_9EURY</name>
<keyword evidence="3" id="KW-0813">Transport</keyword>
<evidence type="ECO:0000256" key="5">
    <source>
        <dbReference type="ARBA" id="ARBA00022692"/>
    </source>
</evidence>
<accession>A0A8U0A0J8</accession>
<dbReference type="GO" id="GO:0005886">
    <property type="term" value="C:plasma membrane"/>
    <property type="evidence" value="ECO:0007669"/>
    <property type="project" value="UniProtKB-SubCell"/>
</dbReference>
<dbReference type="RefSeq" id="WP_247993301.1">
    <property type="nucleotide sequence ID" value="NZ_CP096019.1"/>
</dbReference>
<feature type="transmembrane region" description="Helical" evidence="9">
    <location>
        <begin position="37"/>
        <end position="56"/>
    </location>
</feature>
<organism evidence="10 11">
    <name type="scientific">Halocatena salina</name>
    <dbReference type="NCBI Taxonomy" id="2934340"/>
    <lineage>
        <taxon>Archaea</taxon>
        <taxon>Methanobacteriati</taxon>
        <taxon>Methanobacteriota</taxon>
        <taxon>Stenosarchaea group</taxon>
        <taxon>Halobacteria</taxon>
        <taxon>Halobacteriales</taxon>
        <taxon>Natronomonadaceae</taxon>
        <taxon>Halocatena</taxon>
    </lineage>
</organism>
<reference evidence="10" key="1">
    <citation type="submission" date="2022-04" db="EMBL/GenBank/DDBJ databases">
        <title>Halocatena sp. nov., isolated from a salt lake.</title>
        <authorList>
            <person name="Cui H.-L."/>
        </authorList>
    </citation>
    <scope>NUCLEOTIDE SEQUENCE</scope>
    <source>
        <strain evidence="10">AD-1</strain>
    </source>
</reference>
<comment type="subcellular location">
    <subcellularLocation>
        <location evidence="1">Cell membrane</location>
        <topology evidence="1">Multi-pass membrane protein</topology>
    </subcellularLocation>
</comment>
<sequence>MTLRLRTVLSDLGRMLQALSGMMFLSLIVPIVWGEYYAIPGIVLSGGLALTIGLSFTHSGERTELGKLHGMMIAALGWMLVALFGSLPFLFTAWTVHLAPPWLGVPASVDTPTLAAFRGPTNSVFESMSGFTGTGLTMTAHEDRLPHTLQWWRSFTEWVGGVGVIVLTTAILARPGSGSLTLYESEARSKKIHPSIVSTVRTIWWIFLLFTFLSILLLWLAGMPIWDAINHAMTGLATGGFSITDDSIATYQSPIIEFVLIPVMILGSIAFPVHYLMLRGDLHNVYRDLQTRWVFIYFTAGSAGLIGLLHQYGTYDSLFESVRFGLFQFVSAASCTGFQTAGIGETWSPLSQMTVAFGMFVGASAGSTAGGIKLIRLLTLGKGTAHRISDVFYPSSAIRRFEIDGRILSDIELTREFEEAAIITLLWFVLLAVGVVSLSLLIPPGEGFTLANVVFEVVSAQGNVGLSTGITGSTMPFLGKIVLVFNMWVGRLEIIPVLVLLRAVLVRGDRP</sequence>
<proteinExistence type="inferred from homology"/>
<dbReference type="Proteomes" id="UP000831768">
    <property type="component" value="Chromosome"/>
</dbReference>
<evidence type="ECO:0000256" key="8">
    <source>
        <dbReference type="ARBA" id="ARBA00023136"/>
    </source>
</evidence>
<comment type="similarity">
    <text evidence="2">Belongs to the TrkH potassium transport family.</text>
</comment>
<dbReference type="InterPro" id="IPR003445">
    <property type="entry name" value="Cat_transpt"/>
</dbReference>
<dbReference type="Pfam" id="PF02386">
    <property type="entry name" value="TrkH"/>
    <property type="match status" value="1"/>
</dbReference>
<evidence type="ECO:0000256" key="6">
    <source>
        <dbReference type="ARBA" id="ARBA00022989"/>
    </source>
</evidence>